<evidence type="ECO:0000256" key="2">
    <source>
        <dbReference type="ARBA" id="ARBA00023015"/>
    </source>
</evidence>
<dbReference type="Gene3D" id="1.25.40.10">
    <property type="entry name" value="Tetratricopeptide repeat domain"/>
    <property type="match status" value="1"/>
</dbReference>
<keyword evidence="2" id="KW-0805">Transcription regulation</keyword>
<evidence type="ECO:0000256" key="1">
    <source>
        <dbReference type="ARBA" id="ARBA00023012"/>
    </source>
</evidence>
<evidence type="ECO:0000313" key="7">
    <source>
        <dbReference type="Proteomes" id="UP000253741"/>
    </source>
</evidence>
<dbReference type="Pfam" id="PF03704">
    <property type="entry name" value="BTAD"/>
    <property type="match status" value="1"/>
</dbReference>
<dbReference type="InterPro" id="IPR051677">
    <property type="entry name" value="AfsR-DnrI-RedD_regulator"/>
</dbReference>
<dbReference type="InterPro" id="IPR016032">
    <property type="entry name" value="Sig_transdc_resp-reg_C-effctor"/>
</dbReference>
<feature type="region of interest" description="Disordered" evidence="4">
    <location>
        <begin position="924"/>
        <end position="953"/>
    </location>
</feature>
<feature type="compositionally biased region" description="Low complexity" evidence="4">
    <location>
        <begin position="248"/>
        <end position="272"/>
    </location>
</feature>
<dbReference type="Gene3D" id="1.10.10.10">
    <property type="entry name" value="Winged helix-like DNA-binding domain superfamily/Winged helix DNA-binding domain"/>
    <property type="match status" value="1"/>
</dbReference>
<name>A0A370BIC7_9ACTN</name>
<feature type="region of interest" description="Disordered" evidence="4">
    <location>
        <begin position="241"/>
        <end position="272"/>
    </location>
</feature>
<dbReference type="InterPro" id="IPR036388">
    <property type="entry name" value="WH-like_DNA-bd_sf"/>
</dbReference>
<dbReference type="PANTHER" id="PTHR35807:SF1">
    <property type="entry name" value="TRANSCRIPTIONAL REGULATOR REDD"/>
    <property type="match status" value="1"/>
</dbReference>
<protein>
    <recommendedName>
        <fullName evidence="5">Bacterial transcriptional activator domain-containing protein</fullName>
    </recommendedName>
</protein>
<feature type="domain" description="Bacterial transcriptional activator" evidence="5">
    <location>
        <begin position="91"/>
        <end position="234"/>
    </location>
</feature>
<evidence type="ECO:0000256" key="3">
    <source>
        <dbReference type="ARBA" id="ARBA00023163"/>
    </source>
</evidence>
<dbReference type="SUPFAM" id="SSF46894">
    <property type="entry name" value="C-terminal effector domain of the bipartite response regulators"/>
    <property type="match status" value="1"/>
</dbReference>
<dbReference type="GO" id="GO:0003677">
    <property type="term" value="F:DNA binding"/>
    <property type="evidence" value="ECO:0007669"/>
    <property type="project" value="InterPro"/>
</dbReference>
<dbReference type="SUPFAM" id="SSF48452">
    <property type="entry name" value="TPR-like"/>
    <property type="match status" value="1"/>
</dbReference>
<keyword evidence="7" id="KW-1185">Reference proteome</keyword>
<gene>
    <name evidence="6" type="ORF">DVH02_03745</name>
</gene>
<feature type="compositionally biased region" description="Basic and acidic residues" evidence="4">
    <location>
        <begin position="943"/>
        <end position="953"/>
    </location>
</feature>
<dbReference type="RefSeq" id="WP_114622219.1">
    <property type="nucleotide sequence ID" value="NZ_QQNA01000021.1"/>
</dbReference>
<dbReference type="OrthoDB" id="4336084at2"/>
<sequence length="953" mass="106188">MEFRVLGPVEVQLTSGPTVPFSGKMAALLGMLALAMPRVVSKSVLHEVIWHGAGDVNLVEGKVRAVRRKLLLPSGSVLITQNSSYRLETETDVERFIDLGKLGDTRLRTGALEEAVDAYTRALTVWRGEPVAELSHHQLVSEVTALKHQRRVVQLGRTRALLELGQLSEGLKEAETLLADDPYWEEAHRLKVRALYELQGAHAASTALRGARELLAREGLITSRQWNELTDQVLRRTLAPLERPAIPRQPAGPRSAPAAGPAPAPAATAVASERTEKCLENLPPATYAKFVMRPATWRRLEEAVGQSLPVISVIGLGGSGKSTLAREFALRMSAEGVRFRAVVWVSDRERPGTTTLGAVLDAIALTTGYQGLLALGGNVKEHEVRRILRRTPTLLIVDNHESVDDPRLNRWLCEIPEPSKALVTSIARARDLAEGAFEVEVHGLDEDEATSFYTQCLDRLGLLDLLDRSVELKELWRAADGNPRLMEWALGQVKRRGRSLRDITAEIADIEDHITFEDRTGDIVVRELLRGSWTSLSDPARQVLSGLGCFPYGVESTVLREVAGGPEGFRDALEELSDLCFISRQNSSGAEGTSYIAHPLAVNRRAARTGPHMAGVHDRWIRHFLRLARSVGFCPQDITRLRALDGPRVRRNIEYAMTWCMENGRPADALEMARETRYYYYVRGMWGADPDVHLLRARAAAEIGDRAEEFDALVYYLNVTAKQENTTQVDRHLPRVERILRDPDVSVSARSMAEYRHVVALHLLAEGRYAEATAQWHVNLADPESLGPANYNANLRWLAVCLSRTGPERRAEAWQLFAEAREHAVAHGYERAAILISLQVMELRYASDPGRESARSLIRDLEELRERVERTADQRYMADRCWLLARCLHRYGETEAALTQAGTAMDLYSRLGLVEWAARARDLTAPAAHARPKTEGPSTRPPLGRESESTHRT</sequence>
<dbReference type="Gene3D" id="3.40.50.300">
    <property type="entry name" value="P-loop containing nucleotide triphosphate hydrolases"/>
    <property type="match status" value="1"/>
</dbReference>
<dbReference type="InterPro" id="IPR011990">
    <property type="entry name" value="TPR-like_helical_dom_sf"/>
</dbReference>
<accession>A0A370BIC7</accession>
<dbReference type="InterPro" id="IPR027417">
    <property type="entry name" value="P-loop_NTPase"/>
</dbReference>
<dbReference type="GO" id="GO:0000160">
    <property type="term" value="P:phosphorelay signal transduction system"/>
    <property type="evidence" value="ECO:0007669"/>
    <property type="project" value="UniProtKB-KW"/>
</dbReference>
<dbReference type="GO" id="GO:0006355">
    <property type="term" value="P:regulation of DNA-templated transcription"/>
    <property type="evidence" value="ECO:0007669"/>
    <property type="project" value="InterPro"/>
</dbReference>
<dbReference type="SUPFAM" id="SSF52540">
    <property type="entry name" value="P-loop containing nucleoside triphosphate hydrolases"/>
    <property type="match status" value="1"/>
</dbReference>
<organism evidence="6 7">
    <name type="scientific">Streptomyces corynorhini</name>
    <dbReference type="NCBI Taxonomy" id="2282652"/>
    <lineage>
        <taxon>Bacteria</taxon>
        <taxon>Bacillati</taxon>
        <taxon>Actinomycetota</taxon>
        <taxon>Actinomycetes</taxon>
        <taxon>Kitasatosporales</taxon>
        <taxon>Streptomycetaceae</taxon>
        <taxon>Streptomyces</taxon>
    </lineage>
</organism>
<dbReference type="PANTHER" id="PTHR35807">
    <property type="entry name" value="TRANSCRIPTIONAL REGULATOR REDD-RELATED"/>
    <property type="match status" value="1"/>
</dbReference>
<evidence type="ECO:0000313" key="6">
    <source>
        <dbReference type="EMBL" id="RDG39416.1"/>
    </source>
</evidence>
<dbReference type="InterPro" id="IPR005158">
    <property type="entry name" value="BTAD"/>
</dbReference>
<dbReference type="SMART" id="SM01043">
    <property type="entry name" value="BTAD"/>
    <property type="match status" value="1"/>
</dbReference>
<dbReference type="Proteomes" id="UP000253741">
    <property type="component" value="Unassembled WGS sequence"/>
</dbReference>
<evidence type="ECO:0000259" key="5">
    <source>
        <dbReference type="SMART" id="SM01043"/>
    </source>
</evidence>
<dbReference type="EMBL" id="QQNA01000021">
    <property type="protein sequence ID" value="RDG39416.1"/>
    <property type="molecule type" value="Genomic_DNA"/>
</dbReference>
<keyword evidence="1" id="KW-0902">Two-component regulatory system</keyword>
<keyword evidence="3" id="KW-0804">Transcription</keyword>
<evidence type="ECO:0000256" key="4">
    <source>
        <dbReference type="SAM" id="MobiDB-lite"/>
    </source>
</evidence>
<comment type="caution">
    <text evidence="6">The sequence shown here is derived from an EMBL/GenBank/DDBJ whole genome shotgun (WGS) entry which is preliminary data.</text>
</comment>
<dbReference type="Pfam" id="PF00931">
    <property type="entry name" value="NB-ARC"/>
    <property type="match status" value="1"/>
</dbReference>
<proteinExistence type="predicted"/>
<reference evidence="6 7" key="1">
    <citation type="submission" date="2018-07" db="EMBL/GenBank/DDBJ databases">
        <title>Streptomyces species from bats.</title>
        <authorList>
            <person name="Dunlap C."/>
        </authorList>
    </citation>
    <scope>NUCLEOTIDE SEQUENCE [LARGE SCALE GENOMIC DNA]</scope>
    <source>
        <strain evidence="6 7">AC230</strain>
    </source>
</reference>
<dbReference type="AlphaFoldDB" id="A0A370BIC7"/>
<dbReference type="InterPro" id="IPR002182">
    <property type="entry name" value="NB-ARC"/>
</dbReference>